<dbReference type="KEGG" id="plon:Pla110_01480"/>
<proteinExistence type="predicted"/>
<evidence type="ECO:0000313" key="3">
    <source>
        <dbReference type="EMBL" id="QDU78446.1"/>
    </source>
</evidence>
<protein>
    <recommendedName>
        <fullName evidence="2">Carbohydrate-binding domain-containing protein</fullName>
    </recommendedName>
</protein>
<feature type="region of interest" description="Disordered" evidence="1">
    <location>
        <begin position="236"/>
        <end position="269"/>
    </location>
</feature>
<gene>
    <name evidence="3" type="ORF">Pla110_01480</name>
</gene>
<name>A0A518CGU0_9PLAN</name>
<dbReference type="CDD" id="cd09620">
    <property type="entry name" value="CBM9_like_3"/>
    <property type="match status" value="1"/>
</dbReference>
<dbReference type="GO" id="GO:0030246">
    <property type="term" value="F:carbohydrate binding"/>
    <property type="evidence" value="ECO:0007669"/>
    <property type="project" value="InterPro"/>
</dbReference>
<dbReference type="Proteomes" id="UP000317178">
    <property type="component" value="Chromosome"/>
</dbReference>
<evidence type="ECO:0000259" key="2">
    <source>
        <dbReference type="Pfam" id="PF16011"/>
    </source>
</evidence>
<evidence type="ECO:0000313" key="4">
    <source>
        <dbReference type="Proteomes" id="UP000317178"/>
    </source>
</evidence>
<dbReference type="AlphaFoldDB" id="A0A518CGU0"/>
<dbReference type="GO" id="GO:0016052">
    <property type="term" value="P:carbohydrate catabolic process"/>
    <property type="evidence" value="ECO:0007669"/>
    <property type="project" value="InterPro"/>
</dbReference>
<reference evidence="3 4" key="1">
    <citation type="submission" date="2019-02" db="EMBL/GenBank/DDBJ databases">
        <title>Deep-cultivation of Planctomycetes and their phenomic and genomic characterization uncovers novel biology.</title>
        <authorList>
            <person name="Wiegand S."/>
            <person name="Jogler M."/>
            <person name="Boedeker C."/>
            <person name="Pinto D."/>
            <person name="Vollmers J."/>
            <person name="Rivas-Marin E."/>
            <person name="Kohn T."/>
            <person name="Peeters S.H."/>
            <person name="Heuer A."/>
            <person name="Rast P."/>
            <person name="Oberbeckmann S."/>
            <person name="Bunk B."/>
            <person name="Jeske O."/>
            <person name="Meyerdierks A."/>
            <person name="Storesund J.E."/>
            <person name="Kallscheuer N."/>
            <person name="Luecker S."/>
            <person name="Lage O.M."/>
            <person name="Pohl T."/>
            <person name="Merkel B.J."/>
            <person name="Hornburger P."/>
            <person name="Mueller R.-W."/>
            <person name="Bruemmer F."/>
            <person name="Labrenz M."/>
            <person name="Spormann A.M."/>
            <person name="Op den Camp H."/>
            <person name="Overmann J."/>
            <person name="Amann R."/>
            <person name="Jetten M.S.M."/>
            <person name="Mascher T."/>
            <person name="Medema M.H."/>
            <person name="Devos D.P."/>
            <person name="Kaster A.-K."/>
            <person name="Ovreas L."/>
            <person name="Rohde M."/>
            <person name="Galperin M.Y."/>
            <person name="Jogler C."/>
        </authorList>
    </citation>
    <scope>NUCLEOTIDE SEQUENCE [LARGE SCALE GENOMIC DNA]</scope>
    <source>
        <strain evidence="3 4">Pla110</strain>
    </source>
</reference>
<feature type="compositionally biased region" description="Polar residues" evidence="1">
    <location>
        <begin position="236"/>
        <end position="249"/>
    </location>
</feature>
<feature type="compositionally biased region" description="Basic and acidic residues" evidence="1">
    <location>
        <begin position="259"/>
        <end position="269"/>
    </location>
</feature>
<accession>A0A518CGU0</accession>
<dbReference type="SUPFAM" id="SSF49344">
    <property type="entry name" value="CBD9-like"/>
    <property type="match status" value="1"/>
</dbReference>
<dbReference type="InterPro" id="IPR010502">
    <property type="entry name" value="Carb-bd_dom_fam9"/>
</dbReference>
<dbReference type="PANTHER" id="PTHR35532">
    <property type="entry name" value="SIMILAR TO POLYHYDROXYALKANOATE DEPOLYMERASE"/>
    <property type="match status" value="1"/>
</dbReference>
<dbReference type="Pfam" id="PF16011">
    <property type="entry name" value="CBM9_2"/>
    <property type="match status" value="1"/>
</dbReference>
<dbReference type="PANTHER" id="PTHR35532:SF5">
    <property type="entry name" value="CARBOHYDRATE-BINDING DOMAIN-CONTAINING PROTEIN"/>
    <property type="match status" value="1"/>
</dbReference>
<sequence>MGDNMIHSTANFRPHFVMSFGAVFSLFLLQAGTPPVYGDDKAKTDSLPEYTIKRTTAPIKIDGKLDESDWSAAESVGDFEFAWYESGKKEQTIAKMLWDDQYLYVAYRCEDAHISATRTERGSSVWFDDCVEVFTAPNVDDGENYFNIEMNVNTAFLEGHHPEGLGSKSKERWRCEGIQIQTTVDGTLNDDTDTDSHWILEAAIPFAAFAHVAKHTPPEPGDIWRLNLNRLGGETNQQYSQWSPSTTKEPQFHSPGDFGRVHYSADEVR</sequence>
<dbReference type="Gene3D" id="2.60.40.1190">
    <property type="match status" value="1"/>
</dbReference>
<dbReference type="EMBL" id="CP036281">
    <property type="protein sequence ID" value="QDU78446.1"/>
    <property type="molecule type" value="Genomic_DNA"/>
</dbReference>
<organism evidence="3 4">
    <name type="scientific">Polystyrenella longa</name>
    <dbReference type="NCBI Taxonomy" id="2528007"/>
    <lineage>
        <taxon>Bacteria</taxon>
        <taxon>Pseudomonadati</taxon>
        <taxon>Planctomycetota</taxon>
        <taxon>Planctomycetia</taxon>
        <taxon>Planctomycetales</taxon>
        <taxon>Planctomycetaceae</taxon>
        <taxon>Polystyrenella</taxon>
    </lineage>
</organism>
<keyword evidence="4" id="KW-1185">Reference proteome</keyword>
<feature type="domain" description="Carbohydrate-binding" evidence="2">
    <location>
        <begin position="83"/>
        <end position="262"/>
    </location>
</feature>
<dbReference type="GO" id="GO:0004553">
    <property type="term" value="F:hydrolase activity, hydrolyzing O-glycosyl compounds"/>
    <property type="evidence" value="ECO:0007669"/>
    <property type="project" value="InterPro"/>
</dbReference>
<evidence type="ECO:0000256" key="1">
    <source>
        <dbReference type="SAM" id="MobiDB-lite"/>
    </source>
</evidence>